<organism evidence="2 3">
    <name type="scientific">Pseudoalteromonas peptidolytica F12-50-A1</name>
    <dbReference type="NCBI Taxonomy" id="1315280"/>
    <lineage>
        <taxon>Bacteria</taxon>
        <taxon>Pseudomonadati</taxon>
        <taxon>Pseudomonadota</taxon>
        <taxon>Gammaproteobacteria</taxon>
        <taxon>Alteromonadales</taxon>
        <taxon>Pseudoalteromonadaceae</taxon>
        <taxon>Pseudoalteromonas</taxon>
    </lineage>
</organism>
<gene>
    <name evidence="2" type="ORF">PPEP_a4014</name>
</gene>
<evidence type="ECO:0000313" key="2">
    <source>
        <dbReference type="EMBL" id="MBE0347025.1"/>
    </source>
</evidence>
<dbReference type="Proteomes" id="UP000660708">
    <property type="component" value="Unassembled WGS sequence"/>
</dbReference>
<dbReference type="InterPro" id="IPR022225">
    <property type="entry name" value="Phage_tail_fibre_N"/>
</dbReference>
<dbReference type="Pfam" id="PF12571">
    <property type="entry name" value="Phage_tail_fib"/>
    <property type="match status" value="1"/>
</dbReference>
<dbReference type="AlphaFoldDB" id="A0A8I0T4J2"/>
<sequence>MSALTLQFTHAGLDALLSAQARGFKGQISHMAFGDAAYTPSQNQTELRSLKERVAIADSDYQDGESTSLKVAGKFDAPLEYAIREIGVYLDSGEVDASGEPELILLGVYSKANTTLGYRTPDVKVLQWLTLSLAQLPSESIEVKLSVDNLNLIVDKELAEMTLTQLDTMHRQIKQEFRLQQQETALSELQQLLTSEITRLDTTHMTRLDDRVEAIYGVFNGELANVTRVQLDTMNRQTNQEIRLTTLEHQ</sequence>
<comment type="caution">
    <text evidence="2">The sequence shown here is derived from an EMBL/GenBank/DDBJ whole genome shotgun (WGS) entry which is preliminary data.</text>
</comment>
<protein>
    <recommendedName>
        <fullName evidence="1">Phage tail fibre protein N-terminal domain-containing protein</fullName>
    </recommendedName>
</protein>
<dbReference type="EMBL" id="AQHF01000025">
    <property type="protein sequence ID" value="MBE0347025.1"/>
    <property type="molecule type" value="Genomic_DNA"/>
</dbReference>
<evidence type="ECO:0000259" key="1">
    <source>
        <dbReference type="Pfam" id="PF12571"/>
    </source>
</evidence>
<name>A0A8I0T4J2_9GAMM</name>
<evidence type="ECO:0000313" key="3">
    <source>
        <dbReference type="Proteomes" id="UP000660708"/>
    </source>
</evidence>
<keyword evidence="3" id="KW-1185">Reference proteome</keyword>
<dbReference type="RefSeq" id="WP_147389600.1">
    <property type="nucleotide sequence ID" value="NZ_AQHF01000025.1"/>
</dbReference>
<feature type="domain" description="Phage tail fibre protein N-terminal" evidence="1">
    <location>
        <begin position="6"/>
        <end position="95"/>
    </location>
</feature>
<accession>A0A8I0T4J2</accession>
<proteinExistence type="predicted"/>
<reference evidence="2 3" key="1">
    <citation type="submission" date="2015-06" db="EMBL/GenBank/DDBJ databases">
        <title>Genome sequence of Pseudoalteromonas peptidolytica.</title>
        <authorList>
            <person name="Xie B.-B."/>
            <person name="Rong J.-C."/>
            <person name="Qin Q.-L."/>
            <person name="Zhang Y.-Z."/>
        </authorList>
    </citation>
    <scope>NUCLEOTIDE SEQUENCE [LARGE SCALE GENOMIC DNA]</scope>
    <source>
        <strain evidence="2 3">F12-50-A1</strain>
    </source>
</reference>